<evidence type="ECO:0000313" key="3">
    <source>
        <dbReference type="Proteomes" id="UP000199331"/>
    </source>
</evidence>
<sequence>MTAKSRFLQADVTRALRAVKQAGCIPASCKIDEDGSITVELIGEAGVAPDDNPWDRELNNGPPSFPT</sequence>
<evidence type="ECO:0000256" key="1">
    <source>
        <dbReference type="SAM" id="MobiDB-lite"/>
    </source>
</evidence>
<dbReference type="Proteomes" id="UP000199331">
    <property type="component" value="Unassembled WGS sequence"/>
</dbReference>
<evidence type="ECO:0000313" key="2">
    <source>
        <dbReference type="EMBL" id="SFP16670.1"/>
    </source>
</evidence>
<organism evidence="2 3">
    <name type="scientific">Qipengyuania nanhaisediminis</name>
    <dbReference type="NCBI Taxonomy" id="604088"/>
    <lineage>
        <taxon>Bacteria</taxon>
        <taxon>Pseudomonadati</taxon>
        <taxon>Pseudomonadota</taxon>
        <taxon>Alphaproteobacteria</taxon>
        <taxon>Sphingomonadales</taxon>
        <taxon>Erythrobacteraceae</taxon>
        <taxon>Qipengyuania</taxon>
    </lineage>
</organism>
<feature type="region of interest" description="Disordered" evidence="1">
    <location>
        <begin position="48"/>
        <end position="67"/>
    </location>
</feature>
<reference evidence="3" key="1">
    <citation type="submission" date="2016-10" db="EMBL/GenBank/DDBJ databases">
        <authorList>
            <person name="Varghese N."/>
            <person name="Submissions S."/>
        </authorList>
    </citation>
    <scope>NUCLEOTIDE SEQUENCE [LARGE SCALE GENOMIC DNA]</scope>
    <source>
        <strain evidence="3">CGMCC 1.7715</strain>
    </source>
</reference>
<dbReference type="RefSeq" id="WP_177201850.1">
    <property type="nucleotide sequence ID" value="NZ_FOWZ01000002.1"/>
</dbReference>
<protein>
    <submittedName>
        <fullName evidence="2">Uncharacterized protein</fullName>
    </submittedName>
</protein>
<gene>
    <name evidence="2" type="ORF">SAMN04488060_1782</name>
</gene>
<dbReference type="EMBL" id="FOWZ01000002">
    <property type="protein sequence ID" value="SFP16670.1"/>
    <property type="molecule type" value="Genomic_DNA"/>
</dbReference>
<dbReference type="AlphaFoldDB" id="A0A1I5N4S8"/>
<name>A0A1I5N4S8_9SPHN</name>
<dbReference type="STRING" id="604088.SAMN04488060_1782"/>
<keyword evidence="3" id="KW-1185">Reference proteome</keyword>
<accession>A0A1I5N4S8</accession>
<proteinExistence type="predicted"/>